<sequence length="330" mass="37542">MAQVISVLEPENKKLQKLINEMPVARHTIERRISAIIADILNNLQTNLSKCLAVSLALDESTDIKDMPQLVIFVRYVSKDLEVVEELLNLVTLKNTTRGYDIKEALDGVLQKNAVPIGNIVSIATDGAPSMTGTKQKLIGLLKADISYPDFLPVHCIIHREHLAAKYFQYPHSMQIVLKIMAINKQCSWQFFELLDPIKKFMEEKGKSFPELNEPQWLLDLAFFTDVVQYLQTLNKSLQGKEKLISDLAQIVFGFHNKLKLFTKDLQTKTFAHFKCLKKISESFPDIPVETEEYMNKISGLAEEINRRFNDLRSLNTGVSPVGGFSFHVF</sequence>
<dbReference type="RefSeq" id="XP_025405261.1">
    <property type="nucleotide sequence ID" value="XM_025549476.1"/>
</dbReference>
<dbReference type="PANTHER" id="PTHR45913:SF21">
    <property type="entry name" value="DUF4371 DOMAIN-CONTAINING PROTEIN"/>
    <property type="match status" value="1"/>
</dbReference>
<gene>
    <name evidence="2" type="primary">LOC112679600</name>
</gene>
<accession>A0A8B8F3Q2</accession>
<evidence type="ECO:0000313" key="2">
    <source>
        <dbReference type="RefSeq" id="XP_025405261.1"/>
    </source>
</evidence>
<evidence type="ECO:0000313" key="1">
    <source>
        <dbReference type="Proteomes" id="UP000694846"/>
    </source>
</evidence>
<keyword evidence="1" id="KW-1185">Reference proteome</keyword>
<dbReference type="GeneID" id="112679600"/>
<dbReference type="PANTHER" id="PTHR45913">
    <property type="entry name" value="EPM2A-INTERACTING PROTEIN 1"/>
    <property type="match status" value="1"/>
</dbReference>
<dbReference type="AlphaFoldDB" id="A0A8B8F3Q2"/>
<protein>
    <submittedName>
        <fullName evidence="2">General transcription factor II-I repeat domain-containing protein 2-like</fullName>
    </submittedName>
</protein>
<proteinExistence type="predicted"/>
<reference evidence="2" key="1">
    <citation type="submission" date="2025-08" db="UniProtKB">
        <authorList>
            <consortium name="RefSeq"/>
        </authorList>
    </citation>
    <scope>IDENTIFICATION</scope>
    <source>
        <tissue evidence="2">Whole body</tissue>
    </source>
</reference>
<dbReference type="Proteomes" id="UP000694846">
    <property type="component" value="Unplaced"/>
</dbReference>
<dbReference type="OrthoDB" id="6606621at2759"/>
<organism evidence="1 2">
    <name type="scientific">Sipha flava</name>
    <name type="common">yellow sugarcane aphid</name>
    <dbReference type="NCBI Taxonomy" id="143950"/>
    <lineage>
        <taxon>Eukaryota</taxon>
        <taxon>Metazoa</taxon>
        <taxon>Ecdysozoa</taxon>
        <taxon>Arthropoda</taxon>
        <taxon>Hexapoda</taxon>
        <taxon>Insecta</taxon>
        <taxon>Pterygota</taxon>
        <taxon>Neoptera</taxon>
        <taxon>Paraneoptera</taxon>
        <taxon>Hemiptera</taxon>
        <taxon>Sternorrhyncha</taxon>
        <taxon>Aphidomorpha</taxon>
        <taxon>Aphidoidea</taxon>
        <taxon>Aphididae</taxon>
        <taxon>Sipha</taxon>
    </lineage>
</organism>
<name>A0A8B8F3Q2_9HEMI</name>